<accession>A0A8H7NZG7</accession>
<dbReference type="AlphaFoldDB" id="A0A8H7NZG7"/>
<reference evidence="1" key="1">
    <citation type="submission" date="2020-11" db="EMBL/GenBank/DDBJ databases">
        <authorList>
            <person name="Koelle M."/>
            <person name="Horta M.A.C."/>
            <person name="Nowrousian M."/>
            <person name="Ohm R.A."/>
            <person name="Benz P."/>
            <person name="Pilgard A."/>
        </authorList>
    </citation>
    <scope>NUCLEOTIDE SEQUENCE</scope>
    <source>
        <strain evidence="1">FPRL280</strain>
    </source>
</reference>
<name>A0A8H7NZG7_9APHY</name>
<evidence type="ECO:0000313" key="1">
    <source>
        <dbReference type="EMBL" id="KAF9811045.1"/>
    </source>
</evidence>
<protein>
    <submittedName>
        <fullName evidence="1">Uncharacterized protein</fullName>
    </submittedName>
</protein>
<dbReference type="Proteomes" id="UP000639403">
    <property type="component" value="Unassembled WGS sequence"/>
</dbReference>
<comment type="caution">
    <text evidence="1">The sequence shown here is derived from an EMBL/GenBank/DDBJ whole genome shotgun (WGS) entry which is preliminary data.</text>
</comment>
<organism evidence="1 2">
    <name type="scientific">Rhodonia placenta</name>
    <dbReference type="NCBI Taxonomy" id="104341"/>
    <lineage>
        <taxon>Eukaryota</taxon>
        <taxon>Fungi</taxon>
        <taxon>Dikarya</taxon>
        <taxon>Basidiomycota</taxon>
        <taxon>Agaricomycotina</taxon>
        <taxon>Agaricomycetes</taxon>
        <taxon>Polyporales</taxon>
        <taxon>Adustoporiaceae</taxon>
        <taxon>Rhodonia</taxon>
    </lineage>
</organism>
<sequence length="244" mass="27273">MICLVIYKSVQQVPFACVGAKDLSSQFVQTLYEHTLVAHWSAALHISLPPRSSTTFIGLTSRSPLQCAQGSAVLLRVLEMGAGTVLPSIVIARLYDRVQRKTYNKMEYPGAVALCPQCIELSHMSGFDVLIAADTLWDPELHSMFIQTLCMALRCPDARIYLVAGLHMGRYAIQAFWGTLTGAGFDVEEATERDVAGSGRRAWDHERADRETDSVEVITRPDNMCYLRYIKYIEDTSQMSRRAC</sequence>
<dbReference type="InterPro" id="IPR029063">
    <property type="entry name" value="SAM-dependent_MTases_sf"/>
</dbReference>
<reference evidence="1" key="2">
    <citation type="journal article" name="Front. Microbiol.">
        <title>Degradative Capacity of Two Strains of Rhodonia placenta: From Phenotype to Genotype.</title>
        <authorList>
            <person name="Kolle M."/>
            <person name="Horta M.A.C."/>
            <person name="Nowrousian M."/>
            <person name="Ohm R.A."/>
            <person name="Benz J.P."/>
            <person name="Pilgard A."/>
        </authorList>
    </citation>
    <scope>NUCLEOTIDE SEQUENCE</scope>
    <source>
        <strain evidence="1">FPRL280</strain>
    </source>
</reference>
<dbReference type="Gene3D" id="3.40.50.150">
    <property type="entry name" value="Vaccinia Virus protein VP39"/>
    <property type="match status" value="1"/>
</dbReference>
<proteinExistence type="predicted"/>
<evidence type="ECO:0000313" key="2">
    <source>
        <dbReference type="Proteomes" id="UP000639403"/>
    </source>
</evidence>
<gene>
    <name evidence="1" type="ORF">IEO21_06711</name>
</gene>
<dbReference type="EMBL" id="JADOXO010000160">
    <property type="protein sequence ID" value="KAF9811045.1"/>
    <property type="molecule type" value="Genomic_DNA"/>
</dbReference>